<reference evidence="2" key="2">
    <citation type="submission" date="2021-04" db="EMBL/GenBank/DDBJ databases">
        <authorList>
            <person name="Podell S."/>
        </authorList>
    </citation>
    <scope>NUCLEOTIDE SEQUENCE</scope>
    <source>
        <strain evidence="2">Hildebrandi</strain>
    </source>
</reference>
<dbReference type="PANTHER" id="PTHR19303:SF57">
    <property type="entry name" value="HTH CENPB-TYPE DOMAIN-CONTAINING PROTEIN"/>
    <property type="match status" value="1"/>
</dbReference>
<keyword evidence="2" id="KW-0255">Endonuclease</keyword>
<protein>
    <submittedName>
        <fullName evidence="2">DDE superfamily endonuclease</fullName>
    </submittedName>
</protein>
<feature type="domain" description="DDE-1" evidence="1">
    <location>
        <begin position="205"/>
        <end position="382"/>
    </location>
</feature>
<dbReference type="EMBL" id="JAGRRH010000015">
    <property type="protein sequence ID" value="KAG7356947.1"/>
    <property type="molecule type" value="Genomic_DNA"/>
</dbReference>
<dbReference type="EMBL" id="JAGRRH010000033">
    <property type="protein sequence ID" value="KAG7339542.1"/>
    <property type="molecule type" value="Genomic_DNA"/>
</dbReference>
<keyword evidence="7" id="KW-1185">Reference proteome</keyword>
<reference evidence="2" key="1">
    <citation type="journal article" date="2021" name="Sci. Rep.">
        <title>Diploid genomic architecture of Nitzschia inconspicua, an elite biomass production diatom.</title>
        <authorList>
            <person name="Oliver A."/>
            <person name="Podell S."/>
            <person name="Pinowska A."/>
            <person name="Traller J.C."/>
            <person name="Smith S.R."/>
            <person name="McClure R."/>
            <person name="Beliaev A."/>
            <person name="Bohutskyi P."/>
            <person name="Hill E.A."/>
            <person name="Rabines A."/>
            <person name="Zheng H."/>
            <person name="Allen L.Z."/>
            <person name="Kuo A."/>
            <person name="Grigoriev I.V."/>
            <person name="Allen A.E."/>
            <person name="Hazlebeck D."/>
            <person name="Allen E.E."/>
        </authorList>
    </citation>
    <scope>NUCLEOTIDE SEQUENCE</scope>
    <source>
        <strain evidence="2">Hildebrandi</strain>
    </source>
</reference>
<dbReference type="EMBL" id="JAGRRH010000014">
    <property type="protein sequence ID" value="KAG7358316.1"/>
    <property type="molecule type" value="Genomic_DNA"/>
</dbReference>
<sequence length="430" mass="48223">MARKRYNIGQKLKLLDEFETLRQQGYSRRKAAASLGVQPIQIRKWTHNRPVMQQCPRKKKSICKGRLSALKHLEQPLIGWCLDQRAEGIPVTYALLQIRAGQLDEEFRQRPEKSQYHMIRALCRANEIVLRCVTHQSQRRPQDVADEALEFLVVERPIVGAPGVNLDVVLNMDQTPVFLSMQPKRTLNLRGETTVNGRKTSNSTNRVTASLAVSASGLKLKPMLIFKGTPNGHIARRELPALPQRNELVMVCQEAAWQDDNNMAKWIDLCLVPYLQEYGQGAAAILYLDAFTAHFSASTKAKLETQGVQLRAIPPGCTGLVQPIDVGVGKPFKDRVRQKWIEWMMRQDAEAPVMTNASRADCAAWVAESWRNLPQSILKNSWRKSGFSWFPADVDDSEDADAEIADVDFADAEDAEVADVPDVAVADAAE</sequence>
<evidence type="ECO:0000313" key="4">
    <source>
        <dbReference type="EMBL" id="KAG7356947.1"/>
    </source>
</evidence>
<dbReference type="EMBL" id="JAGRRH010000013">
    <property type="protein sequence ID" value="KAG7359442.1"/>
    <property type="molecule type" value="Genomic_DNA"/>
</dbReference>
<evidence type="ECO:0000313" key="2">
    <source>
        <dbReference type="EMBL" id="KAG7339542.1"/>
    </source>
</evidence>
<comment type="caution">
    <text evidence="2">The sequence shown here is derived from an EMBL/GenBank/DDBJ whole genome shotgun (WGS) entry which is preliminary data.</text>
</comment>
<proteinExistence type="predicted"/>
<dbReference type="GO" id="GO:0005634">
    <property type="term" value="C:nucleus"/>
    <property type="evidence" value="ECO:0007669"/>
    <property type="project" value="TreeGrafter"/>
</dbReference>
<dbReference type="Proteomes" id="UP000693970">
    <property type="component" value="Unassembled WGS sequence"/>
</dbReference>
<dbReference type="GO" id="GO:0004519">
    <property type="term" value="F:endonuclease activity"/>
    <property type="evidence" value="ECO:0007669"/>
    <property type="project" value="UniProtKB-KW"/>
</dbReference>
<dbReference type="GO" id="GO:0003677">
    <property type="term" value="F:DNA binding"/>
    <property type="evidence" value="ECO:0007669"/>
    <property type="project" value="TreeGrafter"/>
</dbReference>
<dbReference type="AlphaFoldDB" id="A0A9K3K9F4"/>
<accession>A0A9K3K9F4</accession>
<organism evidence="2 7">
    <name type="scientific">Nitzschia inconspicua</name>
    <dbReference type="NCBI Taxonomy" id="303405"/>
    <lineage>
        <taxon>Eukaryota</taxon>
        <taxon>Sar</taxon>
        <taxon>Stramenopiles</taxon>
        <taxon>Ochrophyta</taxon>
        <taxon>Bacillariophyta</taxon>
        <taxon>Bacillariophyceae</taxon>
        <taxon>Bacillariophycidae</taxon>
        <taxon>Bacillariales</taxon>
        <taxon>Bacillariaceae</taxon>
        <taxon>Nitzschia</taxon>
    </lineage>
</organism>
<dbReference type="PANTHER" id="PTHR19303">
    <property type="entry name" value="TRANSPOSON"/>
    <property type="match status" value="1"/>
</dbReference>
<evidence type="ECO:0000259" key="1">
    <source>
        <dbReference type="Pfam" id="PF03184"/>
    </source>
</evidence>
<dbReference type="InterPro" id="IPR004875">
    <property type="entry name" value="DDE_SF_endonuclease_dom"/>
</dbReference>
<dbReference type="InterPro" id="IPR050863">
    <property type="entry name" value="CenT-Element_Derived"/>
</dbReference>
<gene>
    <name evidence="4" type="ORF">IV203_001635</name>
    <name evidence="2" type="ORF">IV203_002595</name>
    <name evidence="3" type="ORF">IV203_009935</name>
    <name evidence="5" type="ORF">IV203_014904</name>
    <name evidence="6" type="ORF">IV203_034540</name>
</gene>
<evidence type="ECO:0000313" key="5">
    <source>
        <dbReference type="EMBL" id="KAG7358316.1"/>
    </source>
</evidence>
<keyword evidence="2" id="KW-0378">Hydrolase</keyword>
<name>A0A9K3K9F4_9STRA</name>
<dbReference type="EMBL" id="JAGRRH010000018">
    <property type="protein sequence ID" value="KAG7350575.1"/>
    <property type="molecule type" value="Genomic_DNA"/>
</dbReference>
<dbReference type="OrthoDB" id="122356at2759"/>
<evidence type="ECO:0000313" key="7">
    <source>
        <dbReference type="Proteomes" id="UP000693970"/>
    </source>
</evidence>
<evidence type="ECO:0000313" key="3">
    <source>
        <dbReference type="EMBL" id="KAG7350575.1"/>
    </source>
</evidence>
<evidence type="ECO:0000313" key="6">
    <source>
        <dbReference type="EMBL" id="KAG7359442.1"/>
    </source>
</evidence>
<dbReference type="Pfam" id="PF03184">
    <property type="entry name" value="DDE_1"/>
    <property type="match status" value="1"/>
</dbReference>
<keyword evidence="2" id="KW-0540">Nuclease</keyword>